<reference evidence="5" key="2">
    <citation type="submission" date="2020-09" db="EMBL/GenBank/DDBJ databases">
        <authorList>
            <person name="Sun Q."/>
            <person name="Zhou Y."/>
        </authorList>
    </citation>
    <scope>NUCLEOTIDE SEQUENCE</scope>
    <source>
        <strain evidence="5">CGMCC 1.10749</strain>
    </source>
</reference>
<dbReference type="GO" id="GO:0003700">
    <property type="term" value="F:DNA-binding transcription factor activity"/>
    <property type="evidence" value="ECO:0007669"/>
    <property type="project" value="InterPro"/>
</dbReference>
<evidence type="ECO:0000259" key="4">
    <source>
        <dbReference type="PROSITE" id="PS01124"/>
    </source>
</evidence>
<evidence type="ECO:0000256" key="1">
    <source>
        <dbReference type="ARBA" id="ARBA00023015"/>
    </source>
</evidence>
<dbReference type="PANTHER" id="PTHR46796:SF14">
    <property type="entry name" value="TRANSCRIPTIONAL REGULATORY PROTEIN"/>
    <property type="match status" value="1"/>
</dbReference>
<dbReference type="PANTHER" id="PTHR46796">
    <property type="entry name" value="HTH-TYPE TRANSCRIPTIONAL ACTIVATOR RHAS-RELATED"/>
    <property type="match status" value="1"/>
</dbReference>
<keyword evidence="3" id="KW-0804">Transcription</keyword>
<evidence type="ECO:0000256" key="3">
    <source>
        <dbReference type="ARBA" id="ARBA00023163"/>
    </source>
</evidence>
<evidence type="ECO:0000313" key="6">
    <source>
        <dbReference type="Proteomes" id="UP000628079"/>
    </source>
</evidence>
<gene>
    <name evidence="5" type="ORF">GCM10011314_07010</name>
</gene>
<dbReference type="InterPro" id="IPR020449">
    <property type="entry name" value="Tscrpt_reg_AraC-type_HTH"/>
</dbReference>
<protein>
    <recommendedName>
        <fullName evidence="4">HTH araC/xylS-type domain-containing protein</fullName>
    </recommendedName>
</protein>
<dbReference type="Proteomes" id="UP000628079">
    <property type="component" value="Unassembled WGS sequence"/>
</dbReference>
<accession>A0A8H9FQ93</accession>
<dbReference type="Gene3D" id="1.10.10.60">
    <property type="entry name" value="Homeodomain-like"/>
    <property type="match status" value="2"/>
</dbReference>
<dbReference type="RefSeq" id="WP_229708305.1">
    <property type="nucleotide sequence ID" value="NZ_BMEA01000001.1"/>
</dbReference>
<sequence>MPEPVRRVPGDVLIHLRRARDHIDRHFAEDLDLDALAATARLSKFHFLRSFAAVYGTTPLAYLGERRVERAQDLLRTTNLTVTEVCHAVGYSSLGSFSTRFREIVGETPSAFQTRYAVRGAPRIPGCWVFMAGLVERRDGPGGGADGIRSNPGEAPSAS</sequence>
<dbReference type="InterPro" id="IPR018062">
    <property type="entry name" value="HTH_AraC-typ_CS"/>
</dbReference>
<dbReference type="InterPro" id="IPR018060">
    <property type="entry name" value="HTH_AraC"/>
</dbReference>
<keyword evidence="2" id="KW-0238">DNA-binding</keyword>
<dbReference type="AlphaFoldDB" id="A0A8H9FQ93"/>
<dbReference type="InterPro" id="IPR050204">
    <property type="entry name" value="AraC_XylS_family_regulators"/>
</dbReference>
<dbReference type="SMART" id="SM00342">
    <property type="entry name" value="HTH_ARAC"/>
    <property type="match status" value="1"/>
</dbReference>
<evidence type="ECO:0000256" key="2">
    <source>
        <dbReference type="ARBA" id="ARBA00023125"/>
    </source>
</evidence>
<evidence type="ECO:0000313" key="5">
    <source>
        <dbReference type="EMBL" id="GGB70275.1"/>
    </source>
</evidence>
<dbReference type="SUPFAM" id="SSF46689">
    <property type="entry name" value="Homeodomain-like"/>
    <property type="match status" value="2"/>
</dbReference>
<dbReference type="PROSITE" id="PS01124">
    <property type="entry name" value="HTH_ARAC_FAMILY_2"/>
    <property type="match status" value="1"/>
</dbReference>
<dbReference type="EMBL" id="BMEA01000001">
    <property type="protein sequence ID" value="GGB70275.1"/>
    <property type="molecule type" value="Genomic_DNA"/>
</dbReference>
<keyword evidence="1" id="KW-0805">Transcription regulation</keyword>
<dbReference type="PRINTS" id="PR00032">
    <property type="entry name" value="HTHARAC"/>
</dbReference>
<dbReference type="PROSITE" id="PS00041">
    <property type="entry name" value="HTH_ARAC_FAMILY_1"/>
    <property type="match status" value="1"/>
</dbReference>
<dbReference type="InterPro" id="IPR009057">
    <property type="entry name" value="Homeodomain-like_sf"/>
</dbReference>
<organism evidence="5 6">
    <name type="scientific">Knoellia flava</name>
    <dbReference type="NCBI Taxonomy" id="913969"/>
    <lineage>
        <taxon>Bacteria</taxon>
        <taxon>Bacillati</taxon>
        <taxon>Actinomycetota</taxon>
        <taxon>Actinomycetes</taxon>
        <taxon>Micrococcales</taxon>
        <taxon>Intrasporangiaceae</taxon>
        <taxon>Knoellia</taxon>
    </lineage>
</organism>
<reference evidence="5" key="1">
    <citation type="journal article" date="2014" name="Int. J. Syst. Evol. Microbiol.">
        <title>Complete genome sequence of Corynebacterium casei LMG S-19264T (=DSM 44701T), isolated from a smear-ripened cheese.</title>
        <authorList>
            <consortium name="US DOE Joint Genome Institute (JGI-PGF)"/>
            <person name="Walter F."/>
            <person name="Albersmeier A."/>
            <person name="Kalinowski J."/>
            <person name="Ruckert C."/>
        </authorList>
    </citation>
    <scope>NUCLEOTIDE SEQUENCE</scope>
    <source>
        <strain evidence="5">CGMCC 1.10749</strain>
    </source>
</reference>
<dbReference type="GO" id="GO:0043565">
    <property type="term" value="F:sequence-specific DNA binding"/>
    <property type="evidence" value="ECO:0007669"/>
    <property type="project" value="InterPro"/>
</dbReference>
<name>A0A8H9FQ93_9MICO</name>
<comment type="caution">
    <text evidence="5">The sequence shown here is derived from an EMBL/GenBank/DDBJ whole genome shotgun (WGS) entry which is preliminary data.</text>
</comment>
<dbReference type="Pfam" id="PF12833">
    <property type="entry name" value="HTH_18"/>
    <property type="match status" value="1"/>
</dbReference>
<proteinExistence type="predicted"/>
<feature type="domain" description="HTH araC/xylS-type" evidence="4">
    <location>
        <begin position="17"/>
        <end position="115"/>
    </location>
</feature>